<protein>
    <recommendedName>
        <fullName evidence="4">DUF2510 domain-containing protein</fullName>
    </recommendedName>
</protein>
<accession>A0A916UGU0</accession>
<keyword evidence="3" id="KW-1185">Reference proteome</keyword>
<comment type="caution">
    <text evidence="2">The sequence shown here is derived from an EMBL/GenBank/DDBJ whole genome shotgun (WGS) entry which is preliminary data.</text>
</comment>
<sequence length="115" mass="11508">MIESRMRKVAMAGALAAITTAGALAVTTTEAAAWCRGYGCNNGGAVAAGVIGGLAIGALAGAAAANAAPPPAPVYVAPGPGPVYVEDVEPGCYRAPRRVWIDGIGWRQRVVTVCE</sequence>
<evidence type="ECO:0000313" key="3">
    <source>
        <dbReference type="Proteomes" id="UP000637002"/>
    </source>
</evidence>
<gene>
    <name evidence="2" type="ORF">GCM10010994_33180</name>
</gene>
<evidence type="ECO:0000256" key="1">
    <source>
        <dbReference type="SAM" id="SignalP"/>
    </source>
</evidence>
<dbReference type="AlphaFoldDB" id="A0A916UGU0"/>
<dbReference type="EMBL" id="BMGG01000005">
    <property type="protein sequence ID" value="GGC72117.1"/>
    <property type="molecule type" value="Genomic_DNA"/>
</dbReference>
<organism evidence="2 3">
    <name type="scientific">Chelatococcus reniformis</name>
    <dbReference type="NCBI Taxonomy" id="1494448"/>
    <lineage>
        <taxon>Bacteria</taxon>
        <taxon>Pseudomonadati</taxon>
        <taxon>Pseudomonadota</taxon>
        <taxon>Alphaproteobacteria</taxon>
        <taxon>Hyphomicrobiales</taxon>
        <taxon>Chelatococcaceae</taxon>
        <taxon>Chelatococcus</taxon>
    </lineage>
</organism>
<proteinExistence type="predicted"/>
<dbReference type="RefSeq" id="WP_244642022.1">
    <property type="nucleotide sequence ID" value="NZ_BMGG01000005.1"/>
</dbReference>
<name>A0A916UGU0_9HYPH</name>
<keyword evidence="1" id="KW-0732">Signal</keyword>
<feature type="chain" id="PRO_5037505190" description="DUF2510 domain-containing protein" evidence="1">
    <location>
        <begin position="26"/>
        <end position="115"/>
    </location>
</feature>
<evidence type="ECO:0008006" key="4">
    <source>
        <dbReference type="Google" id="ProtNLM"/>
    </source>
</evidence>
<reference evidence="2" key="1">
    <citation type="journal article" date="2014" name="Int. J. Syst. Evol. Microbiol.">
        <title>Complete genome sequence of Corynebacterium casei LMG S-19264T (=DSM 44701T), isolated from a smear-ripened cheese.</title>
        <authorList>
            <consortium name="US DOE Joint Genome Institute (JGI-PGF)"/>
            <person name="Walter F."/>
            <person name="Albersmeier A."/>
            <person name="Kalinowski J."/>
            <person name="Ruckert C."/>
        </authorList>
    </citation>
    <scope>NUCLEOTIDE SEQUENCE</scope>
    <source>
        <strain evidence="2">CGMCC 1.12919</strain>
    </source>
</reference>
<evidence type="ECO:0000313" key="2">
    <source>
        <dbReference type="EMBL" id="GGC72117.1"/>
    </source>
</evidence>
<dbReference type="Proteomes" id="UP000637002">
    <property type="component" value="Unassembled WGS sequence"/>
</dbReference>
<reference evidence="2" key="2">
    <citation type="submission" date="2020-09" db="EMBL/GenBank/DDBJ databases">
        <authorList>
            <person name="Sun Q."/>
            <person name="Zhou Y."/>
        </authorList>
    </citation>
    <scope>NUCLEOTIDE SEQUENCE</scope>
    <source>
        <strain evidence="2">CGMCC 1.12919</strain>
    </source>
</reference>
<feature type="signal peptide" evidence="1">
    <location>
        <begin position="1"/>
        <end position="25"/>
    </location>
</feature>